<evidence type="ECO:0000256" key="1">
    <source>
        <dbReference type="ARBA" id="ARBA00006484"/>
    </source>
</evidence>
<gene>
    <name evidence="3" type="ORF">TRIADDRAFT_25681</name>
</gene>
<dbReference type="PANTHER" id="PTHR43943:SF2">
    <property type="entry name" value="DEHYDROGENASE_REDUCTASE 4"/>
    <property type="match status" value="1"/>
</dbReference>
<dbReference type="PANTHER" id="PTHR43943">
    <property type="entry name" value="DEHYDROGENASE/REDUCTASE (SDR FAMILY) MEMBER 4"/>
    <property type="match status" value="1"/>
</dbReference>
<sequence length="251" mass="27011">MAELRHQGKVAVITGATEGIGYAIAERLGKEGAKVVISSRKQKNVDQAVNNLRSQGIEVLGRICHVGKREHREAVIEDAVSNYGGIDILVSNAAVNPIYGRMLKVTTEGVWDKIFDVNVKASFFLIKSALPYMKNRSGASITLISSISGYSPDNLFGVYCVSKTAMLGLAKNLALELAKYGIRVNCLSPGLIKTQLSKQCLRTIAIPNISFIFRYGLPEDCGKIVSFLASKDAAFITGESIVASGGQVSRL</sequence>
<dbReference type="InterPro" id="IPR036291">
    <property type="entry name" value="NAD(P)-bd_dom_sf"/>
</dbReference>
<dbReference type="eggNOG" id="KOG0725">
    <property type="taxonomic scope" value="Eukaryota"/>
</dbReference>
<dbReference type="Proteomes" id="UP000009022">
    <property type="component" value="Unassembled WGS sequence"/>
</dbReference>
<proteinExistence type="inferred from homology"/>
<name>B3RXJ3_TRIAD</name>
<accession>B3RXJ3</accession>
<dbReference type="GO" id="GO:0004090">
    <property type="term" value="F:carbonyl reductase (NADPH) activity"/>
    <property type="evidence" value="ECO:0000318"/>
    <property type="project" value="GO_Central"/>
</dbReference>
<dbReference type="OrthoDB" id="1669814at2759"/>
<dbReference type="CTD" id="6753972"/>
<dbReference type="RefSeq" id="XP_002112328.1">
    <property type="nucleotide sequence ID" value="XM_002112292.1"/>
</dbReference>
<dbReference type="GeneID" id="6753972"/>
<reference evidence="3 4" key="1">
    <citation type="journal article" date="2008" name="Nature">
        <title>The Trichoplax genome and the nature of placozoans.</title>
        <authorList>
            <person name="Srivastava M."/>
            <person name="Begovic E."/>
            <person name="Chapman J."/>
            <person name="Putnam N.H."/>
            <person name="Hellsten U."/>
            <person name="Kawashima T."/>
            <person name="Kuo A."/>
            <person name="Mitros T."/>
            <person name="Salamov A."/>
            <person name="Carpenter M.L."/>
            <person name="Signorovitch A.Y."/>
            <person name="Moreno M.A."/>
            <person name="Kamm K."/>
            <person name="Grimwood J."/>
            <person name="Schmutz J."/>
            <person name="Shapiro H."/>
            <person name="Grigoriev I.V."/>
            <person name="Buss L.W."/>
            <person name="Schierwater B."/>
            <person name="Dellaporta S.L."/>
            <person name="Rokhsar D.S."/>
        </authorList>
    </citation>
    <scope>NUCLEOTIDE SEQUENCE [LARGE SCALE GENOMIC DNA]</scope>
    <source>
        <strain evidence="3 4">Grell-BS-1999</strain>
    </source>
</reference>
<keyword evidence="4" id="KW-1185">Reference proteome</keyword>
<keyword evidence="2" id="KW-0560">Oxidoreductase</keyword>
<protein>
    <recommendedName>
        <fullName evidence="5">Dehydrogenase/reductase SDR family member 4</fullName>
    </recommendedName>
</protein>
<dbReference type="Gene3D" id="3.40.50.720">
    <property type="entry name" value="NAD(P)-binding Rossmann-like Domain"/>
    <property type="match status" value="1"/>
</dbReference>
<dbReference type="HOGENOM" id="CLU_010194_1_1_1"/>
<evidence type="ECO:0008006" key="5">
    <source>
        <dbReference type="Google" id="ProtNLM"/>
    </source>
</evidence>
<comment type="similarity">
    <text evidence="1">Belongs to the short-chain dehydrogenases/reductases (SDR) family.</text>
</comment>
<evidence type="ECO:0000256" key="2">
    <source>
        <dbReference type="ARBA" id="ARBA00023002"/>
    </source>
</evidence>
<dbReference type="AlphaFoldDB" id="B3RXJ3"/>
<dbReference type="PRINTS" id="PR00081">
    <property type="entry name" value="GDHRDH"/>
</dbReference>
<evidence type="ECO:0000313" key="3">
    <source>
        <dbReference type="EMBL" id="EDV24438.1"/>
    </source>
</evidence>
<dbReference type="InParanoid" id="B3RXJ3"/>
<dbReference type="PRINTS" id="PR00080">
    <property type="entry name" value="SDRFAMILY"/>
</dbReference>
<evidence type="ECO:0000313" key="4">
    <source>
        <dbReference type="Proteomes" id="UP000009022"/>
    </source>
</evidence>
<dbReference type="KEGG" id="tad:TRIADDRAFT_25681"/>
<dbReference type="InterPro" id="IPR002347">
    <property type="entry name" value="SDR_fam"/>
</dbReference>
<organism evidence="3 4">
    <name type="scientific">Trichoplax adhaerens</name>
    <name type="common">Trichoplax reptans</name>
    <dbReference type="NCBI Taxonomy" id="10228"/>
    <lineage>
        <taxon>Eukaryota</taxon>
        <taxon>Metazoa</taxon>
        <taxon>Placozoa</taxon>
        <taxon>Uniplacotomia</taxon>
        <taxon>Trichoplacea</taxon>
        <taxon>Trichoplacidae</taxon>
        <taxon>Trichoplax</taxon>
    </lineage>
</organism>
<dbReference type="OMA" id="EFHSCDV"/>
<dbReference type="PhylomeDB" id="B3RXJ3"/>
<dbReference type="NCBIfam" id="NF005559">
    <property type="entry name" value="PRK07231.1"/>
    <property type="match status" value="1"/>
</dbReference>
<dbReference type="EMBL" id="DS985245">
    <property type="protein sequence ID" value="EDV24438.1"/>
    <property type="molecule type" value="Genomic_DNA"/>
</dbReference>
<dbReference type="InterPro" id="IPR020904">
    <property type="entry name" value="Sc_DH/Rdtase_CS"/>
</dbReference>
<dbReference type="PROSITE" id="PS00061">
    <property type="entry name" value="ADH_SHORT"/>
    <property type="match status" value="1"/>
</dbReference>
<dbReference type="FunFam" id="3.40.50.720:FF:000084">
    <property type="entry name" value="Short-chain dehydrogenase reductase"/>
    <property type="match status" value="1"/>
</dbReference>
<dbReference type="Pfam" id="PF13561">
    <property type="entry name" value="adh_short_C2"/>
    <property type="match status" value="1"/>
</dbReference>
<dbReference type="FunCoup" id="B3RXJ3">
    <property type="interactions" value="1088"/>
</dbReference>
<dbReference type="SUPFAM" id="SSF51735">
    <property type="entry name" value="NAD(P)-binding Rossmann-fold domains"/>
    <property type="match status" value="1"/>
</dbReference>
<dbReference type="STRING" id="10228.B3RXJ3"/>